<keyword evidence="3" id="KW-1185">Reference proteome</keyword>
<dbReference type="PANTHER" id="PTHR43827">
    <property type="entry name" value="2,5-DIKETO-D-GLUCONIC ACID REDUCTASE"/>
    <property type="match status" value="1"/>
</dbReference>
<dbReference type="EMBL" id="MU129073">
    <property type="protein sequence ID" value="KAF9507750.1"/>
    <property type="molecule type" value="Genomic_DNA"/>
</dbReference>
<dbReference type="Gene3D" id="3.20.20.100">
    <property type="entry name" value="NADP-dependent oxidoreductase domain"/>
    <property type="match status" value="2"/>
</dbReference>
<dbReference type="OrthoDB" id="416253at2759"/>
<dbReference type="PROSITE" id="PS00062">
    <property type="entry name" value="ALDOKETO_REDUCTASE_2"/>
    <property type="match status" value="1"/>
</dbReference>
<reference evidence="2" key="1">
    <citation type="journal article" date="2020" name="Nat. Commun.">
        <title>Large-scale genome sequencing of mycorrhizal fungi provides insights into the early evolution of symbiotic traits.</title>
        <authorList>
            <person name="Miyauchi S."/>
            <person name="Kiss E."/>
            <person name="Kuo A."/>
            <person name="Drula E."/>
            <person name="Kohler A."/>
            <person name="Sanchez-Garcia M."/>
            <person name="Morin E."/>
            <person name="Andreopoulos B."/>
            <person name="Barry K.W."/>
            <person name="Bonito G."/>
            <person name="Buee M."/>
            <person name="Carver A."/>
            <person name="Chen C."/>
            <person name="Cichocki N."/>
            <person name="Clum A."/>
            <person name="Culley D."/>
            <person name="Crous P.W."/>
            <person name="Fauchery L."/>
            <person name="Girlanda M."/>
            <person name="Hayes R.D."/>
            <person name="Keri Z."/>
            <person name="LaButti K."/>
            <person name="Lipzen A."/>
            <person name="Lombard V."/>
            <person name="Magnuson J."/>
            <person name="Maillard F."/>
            <person name="Murat C."/>
            <person name="Nolan M."/>
            <person name="Ohm R.A."/>
            <person name="Pangilinan J."/>
            <person name="Pereira M.F."/>
            <person name="Perotto S."/>
            <person name="Peter M."/>
            <person name="Pfister S."/>
            <person name="Riley R."/>
            <person name="Sitrit Y."/>
            <person name="Stielow J.B."/>
            <person name="Szollosi G."/>
            <person name="Zifcakova L."/>
            <person name="Stursova M."/>
            <person name="Spatafora J.W."/>
            <person name="Tedersoo L."/>
            <person name="Vaario L.M."/>
            <person name="Yamada A."/>
            <person name="Yan M."/>
            <person name="Wang P."/>
            <person name="Xu J."/>
            <person name="Bruns T."/>
            <person name="Baldrian P."/>
            <person name="Vilgalys R."/>
            <person name="Dunand C."/>
            <person name="Henrissat B."/>
            <person name="Grigoriev I.V."/>
            <person name="Hibbett D."/>
            <person name="Nagy L.G."/>
            <person name="Martin F.M."/>
        </authorList>
    </citation>
    <scope>NUCLEOTIDE SEQUENCE</scope>
    <source>
        <strain evidence="2">UP504</strain>
    </source>
</reference>
<evidence type="ECO:0000259" key="1">
    <source>
        <dbReference type="Pfam" id="PF00248"/>
    </source>
</evidence>
<dbReference type="InterPro" id="IPR018170">
    <property type="entry name" value="Aldo/ket_reductase_CS"/>
</dbReference>
<dbReference type="SUPFAM" id="SSF51430">
    <property type="entry name" value="NAD(P)-linked oxidoreductase"/>
    <property type="match status" value="1"/>
</dbReference>
<protein>
    <recommendedName>
        <fullName evidence="1">NADP-dependent oxidoreductase domain-containing protein</fullName>
    </recommendedName>
</protein>
<dbReference type="GO" id="GO:0016616">
    <property type="term" value="F:oxidoreductase activity, acting on the CH-OH group of donors, NAD or NADP as acceptor"/>
    <property type="evidence" value="ECO:0007669"/>
    <property type="project" value="UniProtKB-ARBA"/>
</dbReference>
<evidence type="ECO:0000313" key="2">
    <source>
        <dbReference type="EMBL" id="KAF9507750.1"/>
    </source>
</evidence>
<evidence type="ECO:0000313" key="3">
    <source>
        <dbReference type="Proteomes" id="UP000886523"/>
    </source>
</evidence>
<comment type="caution">
    <text evidence="2">The sequence shown here is derived from an EMBL/GenBank/DDBJ whole genome shotgun (WGS) entry which is preliminary data.</text>
</comment>
<dbReference type="Pfam" id="PF00248">
    <property type="entry name" value="Aldo_ket_red"/>
    <property type="match status" value="1"/>
</dbReference>
<accession>A0A9P6AM00</accession>
<organism evidence="2 3">
    <name type="scientific">Hydnum rufescens UP504</name>
    <dbReference type="NCBI Taxonomy" id="1448309"/>
    <lineage>
        <taxon>Eukaryota</taxon>
        <taxon>Fungi</taxon>
        <taxon>Dikarya</taxon>
        <taxon>Basidiomycota</taxon>
        <taxon>Agaricomycotina</taxon>
        <taxon>Agaricomycetes</taxon>
        <taxon>Cantharellales</taxon>
        <taxon>Hydnaceae</taxon>
        <taxon>Hydnum</taxon>
    </lineage>
</organism>
<dbReference type="InterPro" id="IPR036812">
    <property type="entry name" value="NAD(P)_OxRdtase_dom_sf"/>
</dbReference>
<dbReference type="CDD" id="cd19071">
    <property type="entry name" value="AKR_AKR1-5-like"/>
    <property type="match status" value="1"/>
</dbReference>
<gene>
    <name evidence="2" type="ORF">BS47DRAFT_1373813</name>
</gene>
<dbReference type="InterPro" id="IPR020471">
    <property type="entry name" value="AKR"/>
</dbReference>
<name>A0A9P6AM00_9AGAM</name>
<dbReference type="PANTHER" id="PTHR43827:SF13">
    <property type="entry name" value="ALDO_KETO REDUCTASE FAMILY PROTEIN"/>
    <property type="match status" value="1"/>
</dbReference>
<feature type="domain" description="NADP-dependent oxidoreductase" evidence="1">
    <location>
        <begin position="76"/>
        <end position="211"/>
    </location>
</feature>
<proteinExistence type="predicted"/>
<dbReference type="AlphaFoldDB" id="A0A9P6AM00"/>
<sequence>MPLLGFGVYQNKGPSCVTSCLHALKVGYPHARHIDSAIVYKNEAEVGQAVRESGIPREDIFITSKIFSRRHGYESTLKAAQRLGKIRSVGVSNYGVAHLQEIEAEGLSPPSVNQIELHPFCQQPPIVEYCRKNSIVIQAHTPLVRGSPSDKTLLRIARDVERSPFQICIRWCLQKGFVPLPKSANPEHIEENADVFGFGLSKDEMEALDALHSDTSVTWNPVKAP</sequence>
<dbReference type="InterPro" id="IPR023210">
    <property type="entry name" value="NADP_OxRdtase_dom"/>
</dbReference>
<dbReference type="Proteomes" id="UP000886523">
    <property type="component" value="Unassembled WGS sequence"/>
</dbReference>